<dbReference type="SUPFAM" id="SSF100950">
    <property type="entry name" value="NagB/RpiA/CoA transferase-like"/>
    <property type="match status" value="1"/>
</dbReference>
<dbReference type="InterPro" id="IPR014036">
    <property type="entry name" value="DeoR-like_C"/>
</dbReference>
<evidence type="ECO:0000313" key="5">
    <source>
        <dbReference type="EMBL" id="SDC58774.1"/>
    </source>
</evidence>
<reference evidence="6" key="1">
    <citation type="submission" date="2016-10" db="EMBL/GenBank/DDBJ databases">
        <authorList>
            <person name="Varghese N."/>
            <person name="Submissions S."/>
        </authorList>
    </citation>
    <scope>NUCLEOTIDE SEQUENCE [LARGE SCALE GENOMIC DNA]</scope>
    <source>
        <strain evidence="6">DSM 22619</strain>
    </source>
</reference>
<dbReference type="InterPro" id="IPR018356">
    <property type="entry name" value="Tscrpt_reg_HTH_DeoR_CS"/>
</dbReference>
<dbReference type="AlphaFoldDB" id="A0A1G6MU71"/>
<sequence length="255" mass="27379">MGTSRSLVESRRAEIVETLSGRGNTKVTELAEEFGVSTLTIRRDLDFLVEKGLVRRLHGSVELIDPLGSPISSSAILAKRSIAEEAARFVEDGDTVFINTSSTALSVIEHITSQNVTVVTNNGKALQLTPPPGVSVILTGGEIRQPKWSMSGEFALSTVKHINAAKAILGCSGFSADRGITTLVSHETSINSLMLEHSDAHLLVADCTKIGTNSSFRYGSAAQVDILVTDENSDEEEIVRLKRAGMRKVVYPGDK</sequence>
<evidence type="ECO:0000259" key="4">
    <source>
        <dbReference type="PROSITE" id="PS51000"/>
    </source>
</evidence>
<dbReference type="InterPro" id="IPR036388">
    <property type="entry name" value="WH-like_DNA-bd_sf"/>
</dbReference>
<dbReference type="PANTHER" id="PTHR30363">
    <property type="entry name" value="HTH-TYPE TRANSCRIPTIONAL REGULATOR SRLR-RELATED"/>
    <property type="match status" value="1"/>
</dbReference>
<dbReference type="InterPro" id="IPR037171">
    <property type="entry name" value="NagB/RpiA_transferase-like"/>
</dbReference>
<dbReference type="InterPro" id="IPR050313">
    <property type="entry name" value="Carb_Metab_HTH_regulators"/>
</dbReference>
<name>A0A1G6MU71_9ACTN</name>
<proteinExistence type="predicted"/>
<accession>A0A1G6MU71</accession>
<dbReference type="SUPFAM" id="SSF46785">
    <property type="entry name" value="Winged helix' DNA-binding domain"/>
    <property type="match status" value="1"/>
</dbReference>
<dbReference type="Proteomes" id="UP000198528">
    <property type="component" value="Unassembled WGS sequence"/>
</dbReference>
<dbReference type="Pfam" id="PF08220">
    <property type="entry name" value="HTH_DeoR"/>
    <property type="match status" value="1"/>
</dbReference>
<organism evidence="5 6">
    <name type="scientific">Parafannyhessea umbonata</name>
    <dbReference type="NCBI Taxonomy" id="604330"/>
    <lineage>
        <taxon>Bacteria</taxon>
        <taxon>Bacillati</taxon>
        <taxon>Actinomycetota</taxon>
        <taxon>Coriobacteriia</taxon>
        <taxon>Coriobacteriales</taxon>
        <taxon>Atopobiaceae</taxon>
        <taxon>Parafannyhessea</taxon>
    </lineage>
</organism>
<protein>
    <submittedName>
        <fullName evidence="5">Transcriptional regulator, DeoR family</fullName>
    </submittedName>
</protein>
<dbReference type="InterPro" id="IPR036390">
    <property type="entry name" value="WH_DNA-bd_sf"/>
</dbReference>
<dbReference type="STRING" id="604330.SAMN04489857_0069"/>
<evidence type="ECO:0000256" key="1">
    <source>
        <dbReference type="ARBA" id="ARBA00023015"/>
    </source>
</evidence>
<dbReference type="SMART" id="SM00420">
    <property type="entry name" value="HTH_DEOR"/>
    <property type="match status" value="1"/>
</dbReference>
<dbReference type="PROSITE" id="PS00894">
    <property type="entry name" value="HTH_DEOR_1"/>
    <property type="match status" value="1"/>
</dbReference>
<dbReference type="Pfam" id="PF00455">
    <property type="entry name" value="DeoRC"/>
    <property type="match status" value="1"/>
</dbReference>
<dbReference type="EMBL" id="FMZL01000025">
    <property type="protein sequence ID" value="SDC58774.1"/>
    <property type="molecule type" value="Genomic_DNA"/>
</dbReference>
<dbReference type="GO" id="GO:0003700">
    <property type="term" value="F:DNA-binding transcription factor activity"/>
    <property type="evidence" value="ECO:0007669"/>
    <property type="project" value="InterPro"/>
</dbReference>
<dbReference type="PANTHER" id="PTHR30363:SF44">
    <property type="entry name" value="AGA OPERON TRANSCRIPTIONAL REPRESSOR-RELATED"/>
    <property type="match status" value="1"/>
</dbReference>
<dbReference type="Gene3D" id="1.10.10.10">
    <property type="entry name" value="Winged helix-like DNA-binding domain superfamily/Winged helix DNA-binding domain"/>
    <property type="match status" value="1"/>
</dbReference>
<keyword evidence="2" id="KW-0238">DNA-binding</keyword>
<dbReference type="GO" id="GO:0003677">
    <property type="term" value="F:DNA binding"/>
    <property type="evidence" value="ECO:0007669"/>
    <property type="project" value="UniProtKB-KW"/>
</dbReference>
<feature type="domain" description="HTH deoR-type" evidence="4">
    <location>
        <begin position="8"/>
        <end position="63"/>
    </location>
</feature>
<gene>
    <name evidence="5" type="ORF">SAMN04487824_1259</name>
</gene>
<evidence type="ECO:0000256" key="2">
    <source>
        <dbReference type="ARBA" id="ARBA00023125"/>
    </source>
</evidence>
<dbReference type="PROSITE" id="PS51000">
    <property type="entry name" value="HTH_DEOR_2"/>
    <property type="match status" value="1"/>
</dbReference>
<keyword evidence="3" id="KW-0804">Transcription</keyword>
<dbReference type="InterPro" id="IPR001034">
    <property type="entry name" value="DeoR_HTH"/>
</dbReference>
<dbReference type="SMART" id="SM01134">
    <property type="entry name" value="DeoRC"/>
    <property type="match status" value="1"/>
</dbReference>
<evidence type="ECO:0000313" key="6">
    <source>
        <dbReference type="Proteomes" id="UP000198528"/>
    </source>
</evidence>
<keyword evidence="1" id="KW-0805">Transcription regulation</keyword>
<dbReference type="Gene3D" id="3.40.50.1360">
    <property type="match status" value="1"/>
</dbReference>
<dbReference type="PRINTS" id="PR00037">
    <property type="entry name" value="HTHLACR"/>
</dbReference>
<keyword evidence="6" id="KW-1185">Reference proteome</keyword>
<evidence type="ECO:0000256" key="3">
    <source>
        <dbReference type="ARBA" id="ARBA00023163"/>
    </source>
</evidence>
<dbReference type="RefSeq" id="WP_090847494.1">
    <property type="nucleotide sequence ID" value="NZ_FMZL01000025.1"/>
</dbReference>